<accession>A0AAE3IM99</accession>
<keyword evidence="9" id="KW-1185">Reference proteome</keyword>
<dbReference type="Gene3D" id="2.60.40.1180">
    <property type="entry name" value="Golgi alpha-mannosidase II"/>
    <property type="match status" value="1"/>
</dbReference>
<feature type="domain" description="Glycosyl hydrolase family 30 beta sandwich" evidence="7">
    <location>
        <begin position="431"/>
        <end position="491"/>
    </location>
</feature>
<dbReference type="PANTHER" id="PTHR11069">
    <property type="entry name" value="GLUCOSYLCERAMIDASE"/>
    <property type="match status" value="1"/>
</dbReference>
<dbReference type="Pfam" id="PF02055">
    <property type="entry name" value="Glyco_hydro_30"/>
    <property type="match status" value="1"/>
</dbReference>
<keyword evidence="2 5" id="KW-0732">Signal</keyword>
<comment type="similarity">
    <text evidence="1 4">Belongs to the glycosyl hydrolase 30 family.</text>
</comment>
<sequence>MKKFLYFTILIFILQACSVASVNKKIHYTTKPNFDFKLNKKTASIFSTAETTTYRLTNTHSNLMFGEMQQPKETDVCVFIDPTKTFQTFIGIGGAFTDASAETYYKLPESQRQSLLKAYFDTTEGIGYTLGRTNMNSCDFSSYSYTYVMDNDKALNTFNIDQDRKYKIPLIKEAIHAAGGKLLMYISPWSPPAWMKDNNSMLKGGRLKEEFYLSWAQYYVKYIKELENESIPIWGLSVQNEPMATQTWESCIYTAEEEAKFIKEALGPALYKAGMREKKLIIWDHNRDLIYQRASTTLKDPEVAKYVWGIGFHWYETWTGSEMMFDNLRRTAEAFPDKHLIFTEGCKEKFSLDSVNNWSLGERYGMSMINDFNAGTTAWTDWNILLDEKGGPNHVGNFCFAPVHANTHSGKLIFTNAYYYIGHFSKFIRPGAKRVSASTNRTDLLTTAFLNTDGKLAVVVMNQGLNSYAYNLWIEGQAAKVQILPRSIQTVLLQ</sequence>
<dbReference type="EMBL" id="JAOTPL010000004">
    <property type="protein sequence ID" value="MCU7693758.1"/>
    <property type="molecule type" value="Genomic_DNA"/>
</dbReference>
<dbReference type="SUPFAM" id="SSF51011">
    <property type="entry name" value="Glycosyl hydrolase domain"/>
    <property type="match status" value="1"/>
</dbReference>
<dbReference type="InterPro" id="IPR033453">
    <property type="entry name" value="Glyco_hydro_30_TIM-barrel"/>
</dbReference>
<dbReference type="GO" id="GO:0006680">
    <property type="term" value="P:glucosylceramide catabolic process"/>
    <property type="evidence" value="ECO:0007669"/>
    <property type="project" value="TreeGrafter"/>
</dbReference>
<dbReference type="SUPFAM" id="SSF51445">
    <property type="entry name" value="(Trans)glycosidases"/>
    <property type="match status" value="1"/>
</dbReference>
<name>A0AAE3IM99_9BACT</name>
<evidence type="ECO:0000256" key="2">
    <source>
        <dbReference type="ARBA" id="ARBA00022729"/>
    </source>
</evidence>
<dbReference type="InterPro" id="IPR033452">
    <property type="entry name" value="GH30_C"/>
</dbReference>
<dbReference type="GO" id="GO:0004348">
    <property type="term" value="F:glucosylceramidase activity"/>
    <property type="evidence" value="ECO:0007669"/>
    <property type="project" value="InterPro"/>
</dbReference>
<dbReference type="PROSITE" id="PS51257">
    <property type="entry name" value="PROKAR_LIPOPROTEIN"/>
    <property type="match status" value="1"/>
</dbReference>
<reference evidence="8" key="1">
    <citation type="submission" date="2022-10" db="EMBL/GenBank/DDBJ databases">
        <authorList>
            <person name="Kim H.S."/>
            <person name="Kim J.-S."/>
            <person name="Suh M.K."/>
            <person name="Eom M.K."/>
            <person name="Lee J.-S."/>
        </authorList>
    </citation>
    <scope>NUCLEOTIDE SEQUENCE</scope>
    <source>
        <strain evidence="8">LIP-5</strain>
    </source>
</reference>
<feature type="domain" description="Glycosyl hydrolase family 30 TIM-barrel" evidence="6">
    <location>
        <begin position="91"/>
        <end position="428"/>
    </location>
</feature>
<dbReference type="RefSeq" id="WP_263037245.1">
    <property type="nucleotide sequence ID" value="NZ_JAOTPL010000004.1"/>
</dbReference>
<evidence type="ECO:0000259" key="6">
    <source>
        <dbReference type="Pfam" id="PF02055"/>
    </source>
</evidence>
<dbReference type="Pfam" id="PF17189">
    <property type="entry name" value="Glyco_hydro_30C"/>
    <property type="match status" value="1"/>
</dbReference>
<feature type="chain" id="PRO_5042191100" evidence="5">
    <location>
        <begin position="21"/>
        <end position="494"/>
    </location>
</feature>
<evidence type="ECO:0000256" key="3">
    <source>
        <dbReference type="ARBA" id="ARBA00022801"/>
    </source>
</evidence>
<evidence type="ECO:0000313" key="9">
    <source>
        <dbReference type="Proteomes" id="UP001209317"/>
    </source>
</evidence>
<dbReference type="GO" id="GO:0016020">
    <property type="term" value="C:membrane"/>
    <property type="evidence" value="ECO:0007669"/>
    <property type="project" value="GOC"/>
</dbReference>
<dbReference type="AlphaFoldDB" id="A0AAE3IM99"/>
<evidence type="ECO:0000256" key="1">
    <source>
        <dbReference type="ARBA" id="ARBA00005382"/>
    </source>
</evidence>
<keyword evidence="4" id="KW-0326">Glycosidase</keyword>
<dbReference type="InterPro" id="IPR013780">
    <property type="entry name" value="Glyco_hydro_b"/>
</dbReference>
<dbReference type="PANTHER" id="PTHR11069:SF23">
    <property type="entry name" value="LYSOSOMAL ACID GLUCOSYLCERAMIDASE"/>
    <property type="match status" value="1"/>
</dbReference>
<protein>
    <submittedName>
        <fullName evidence="8">Glycosyl hydrolase</fullName>
    </submittedName>
</protein>
<dbReference type="Gene3D" id="3.20.20.80">
    <property type="entry name" value="Glycosidases"/>
    <property type="match status" value="1"/>
</dbReference>
<dbReference type="PRINTS" id="PR00843">
    <property type="entry name" value="GLHYDRLASE30"/>
</dbReference>
<gene>
    <name evidence="8" type="ORF">OD355_04420</name>
</gene>
<dbReference type="InterPro" id="IPR017853">
    <property type="entry name" value="GH"/>
</dbReference>
<dbReference type="InterPro" id="IPR001139">
    <property type="entry name" value="Glyco_hydro_30"/>
</dbReference>
<keyword evidence="3 4" id="KW-0378">Hydrolase</keyword>
<organism evidence="8 9">
    <name type="scientific">Haoranjiania flava</name>
    <dbReference type="NCBI Taxonomy" id="1856322"/>
    <lineage>
        <taxon>Bacteria</taxon>
        <taxon>Pseudomonadati</taxon>
        <taxon>Bacteroidota</taxon>
        <taxon>Chitinophagia</taxon>
        <taxon>Chitinophagales</taxon>
        <taxon>Chitinophagaceae</taxon>
        <taxon>Haoranjiania</taxon>
    </lineage>
</organism>
<evidence type="ECO:0000256" key="5">
    <source>
        <dbReference type="SAM" id="SignalP"/>
    </source>
</evidence>
<comment type="caution">
    <text evidence="8">The sequence shown here is derived from an EMBL/GenBank/DDBJ whole genome shotgun (WGS) entry which is preliminary data.</text>
</comment>
<evidence type="ECO:0000256" key="4">
    <source>
        <dbReference type="RuleBase" id="RU361188"/>
    </source>
</evidence>
<feature type="signal peptide" evidence="5">
    <location>
        <begin position="1"/>
        <end position="20"/>
    </location>
</feature>
<evidence type="ECO:0000259" key="7">
    <source>
        <dbReference type="Pfam" id="PF17189"/>
    </source>
</evidence>
<dbReference type="Proteomes" id="UP001209317">
    <property type="component" value="Unassembled WGS sequence"/>
</dbReference>
<evidence type="ECO:0000313" key="8">
    <source>
        <dbReference type="EMBL" id="MCU7693758.1"/>
    </source>
</evidence>
<proteinExistence type="inferred from homology"/>